<accession>A0AAW0AXX7</accession>
<evidence type="ECO:0008006" key="3">
    <source>
        <dbReference type="Google" id="ProtNLM"/>
    </source>
</evidence>
<keyword evidence="2" id="KW-1185">Reference proteome</keyword>
<protein>
    <recommendedName>
        <fullName evidence="3">Secreted protein</fullName>
    </recommendedName>
</protein>
<dbReference type="EMBL" id="JAWWNJ010000046">
    <property type="protein sequence ID" value="KAK7018200.1"/>
    <property type="molecule type" value="Genomic_DNA"/>
</dbReference>
<proteinExistence type="predicted"/>
<organism evidence="1 2">
    <name type="scientific">Favolaschia claudopus</name>
    <dbReference type="NCBI Taxonomy" id="2862362"/>
    <lineage>
        <taxon>Eukaryota</taxon>
        <taxon>Fungi</taxon>
        <taxon>Dikarya</taxon>
        <taxon>Basidiomycota</taxon>
        <taxon>Agaricomycotina</taxon>
        <taxon>Agaricomycetes</taxon>
        <taxon>Agaricomycetidae</taxon>
        <taxon>Agaricales</taxon>
        <taxon>Marasmiineae</taxon>
        <taxon>Mycenaceae</taxon>
        <taxon>Favolaschia</taxon>
    </lineage>
</organism>
<sequence>MTAVILFFFLPLSRPLRRRQRIALPRAITSVFVTHPPFARAIPSFHLTLGRSGSHSDPRCPLRTVWPCLQPTRSAGDERSLPTPAASVWAAIPRTHPKNHLLPFISYKSDEYVDLPCPLPSSFPGPFDSIAGGSARKPAK</sequence>
<dbReference type="AlphaFoldDB" id="A0AAW0AXX7"/>
<gene>
    <name evidence="1" type="ORF">R3P38DRAFT_1294963</name>
</gene>
<reference evidence="1 2" key="1">
    <citation type="journal article" date="2024" name="J Genomics">
        <title>Draft genome sequencing and assembly of Favolaschia claudopus CIRM-BRFM 2984 isolated from oak limbs.</title>
        <authorList>
            <person name="Navarro D."/>
            <person name="Drula E."/>
            <person name="Chaduli D."/>
            <person name="Cazenave R."/>
            <person name="Ahrendt S."/>
            <person name="Wang J."/>
            <person name="Lipzen A."/>
            <person name="Daum C."/>
            <person name="Barry K."/>
            <person name="Grigoriev I.V."/>
            <person name="Favel A."/>
            <person name="Rosso M.N."/>
            <person name="Martin F."/>
        </authorList>
    </citation>
    <scope>NUCLEOTIDE SEQUENCE [LARGE SCALE GENOMIC DNA]</scope>
    <source>
        <strain evidence="1 2">CIRM-BRFM 2984</strain>
    </source>
</reference>
<dbReference type="Proteomes" id="UP001362999">
    <property type="component" value="Unassembled WGS sequence"/>
</dbReference>
<evidence type="ECO:0000313" key="2">
    <source>
        <dbReference type="Proteomes" id="UP001362999"/>
    </source>
</evidence>
<name>A0AAW0AXX7_9AGAR</name>
<evidence type="ECO:0000313" key="1">
    <source>
        <dbReference type="EMBL" id="KAK7018200.1"/>
    </source>
</evidence>
<comment type="caution">
    <text evidence="1">The sequence shown here is derived from an EMBL/GenBank/DDBJ whole genome shotgun (WGS) entry which is preliminary data.</text>
</comment>